<evidence type="ECO:0000313" key="4">
    <source>
        <dbReference type="Proteomes" id="UP000001197"/>
    </source>
</evidence>
<dbReference type="EMBL" id="CU633895">
    <property type="protein sequence ID" value="CAP66938.1"/>
    <property type="molecule type" value="Genomic_DNA"/>
</dbReference>
<dbReference type="GeneID" id="6190656"/>
<dbReference type="VEuPathDB" id="FungiDB:PODANS_4_5765"/>
<accession>B2APZ9</accession>
<dbReference type="EMBL" id="FO904939">
    <property type="protein sequence ID" value="CDP28680.1"/>
    <property type="molecule type" value="Genomic_DNA"/>
</dbReference>
<protein>
    <submittedName>
        <fullName evidence="2">Podospora anserina S mat+ genomic DNA chromosome 4, supercontig 4</fullName>
    </submittedName>
</protein>
<gene>
    <name evidence="2" type="ORF">PODANS_4_5765</name>
</gene>
<reference evidence="3" key="4">
    <citation type="submission" date="2015-04" db="EMBL/GenBank/DDBJ databases">
        <title>Maintaining two mating types: Structure of the mating type locus and its role in heterokaryosis in Podospora anserina.</title>
        <authorList>
            <person name="Grognet P."/>
            <person name="Bidard F."/>
            <person name="Kuchly C."/>
            <person name="Chan Ho Tong L."/>
            <person name="Coppin E."/>
            <person name="Ait Benkhali J."/>
            <person name="Couloux A."/>
            <person name="Wincker P."/>
            <person name="Debuchy R."/>
            <person name="Silar P."/>
        </authorList>
    </citation>
    <scope>NUCLEOTIDE SEQUENCE</scope>
</reference>
<proteinExistence type="predicted"/>
<reference evidence="4" key="3">
    <citation type="journal article" date="2014" name="Genetics">
        <title>Maintaining two mating types: Structure of the mating type locus and its role in heterokaryosis in Podospora anserina.</title>
        <authorList>
            <person name="Grognet P."/>
            <person name="Bidard F."/>
            <person name="Kuchly C."/>
            <person name="Tong L.C.H."/>
            <person name="Coppin E."/>
            <person name="Benkhali J.A."/>
            <person name="Couloux A."/>
            <person name="Wincker P."/>
            <person name="Debuchy R."/>
            <person name="Silar P."/>
        </authorList>
    </citation>
    <scope>GENOME REANNOTATION</scope>
    <source>
        <strain evidence="4">S / ATCC MYA-4624 / DSM 980 / FGSC 10383</strain>
    </source>
</reference>
<dbReference type="AlphaFoldDB" id="B2APZ9"/>
<feature type="coiled-coil region" evidence="1">
    <location>
        <begin position="176"/>
        <end position="224"/>
    </location>
</feature>
<dbReference type="RefSeq" id="XP_001906272.1">
    <property type="nucleotide sequence ID" value="XM_001906237.1"/>
</dbReference>
<reference evidence="2" key="2">
    <citation type="submission" date="2008-07" db="EMBL/GenBank/DDBJ databases">
        <authorList>
            <person name="Genoscope - CEA"/>
        </authorList>
    </citation>
    <scope>NUCLEOTIDE SEQUENCE</scope>
    <source>
        <strain evidence="2">S mat+</strain>
    </source>
</reference>
<name>B2APZ9_PODAN</name>
<keyword evidence="4" id="KW-1185">Reference proteome</keyword>
<reference evidence="2 4" key="1">
    <citation type="journal article" date="2008" name="Genome Biol.">
        <title>The genome sequence of the model ascomycete fungus Podospora anserina.</title>
        <authorList>
            <person name="Espagne E."/>
            <person name="Lespinet O."/>
            <person name="Malagnac F."/>
            <person name="Da Silva C."/>
            <person name="Jaillon O."/>
            <person name="Porcel B.M."/>
            <person name="Couloux A."/>
            <person name="Aury J.-M."/>
            <person name="Segurens B."/>
            <person name="Poulain J."/>
            <person name="Anthouard V."/>
            <person name="Grossetete S."/>
            <person name="Khalili H."/>
            <person name="Coppin E."/>
            <person name="Dequard-Chablat M."/>
            <person name="Picard M."/>
            <person name="Contamine V."/>
            <person name="Arnaise S."/>
            <person name="Bourdais A."/>
            <person name="Berteaux-Lecellier V."/>
            <person name="Gautheret D."/>
            <person name="de Vries R.P."/>
            <person name="Battaglia E."/>
            <person name="Coutinho P.M."/>
            <person name="Danchin E.G.J."/>
            <person name="Henrissat B."/>
            <person name="El Khoury R."/>
            <person name="Sainsard-Chanet A."/>
            <person name="Boivin A."/>
            <person name="Pinan-Lucarre B."/>
            <person name="Sellem C.H."/>
            <person name="Debuchy R."/>
            <person name="Wincker P."/>
            <person name="Weissenbach J."/>
            <person name="Silar P."/>
        </authorList>
    </citation>
    <scope>NUCLEOTIDE SEQUENCE [LARGE SCALE GENOMIC DNA]</scope>
    <source>
        <strain evidence="4">S / ATCC MYA-4624 / DSM 980 / FGSC 10383</strain>
        <strain evidence="2">S mat+</strain>
    </source>
</reference>
<dbReference type="KEGG" id="pan:PODANSg3300"/>
<sequence length="312" mass="34738">MAWLLMELSNARGESVFTVQIRAAPTMLPGSNPTPGDCPAHDNSYNCPPSCDKGIPGDMISGEGDIVQLDKMYNQMKTERDAATAEVADLKAKPHGKGERLDGSFAYFTRIFSDMKKERDLAKKERNVAKKERVVAYKERDWALARAGKAKHILDNDNASFIKQLDEVKLGINDGKQALETAMAKSDREMKKMEESYNKKAQEVESLEGEVEALNRQITDLVNEAAYNKKTTVNGVGWDLVEGDYPELLYSKCPQRHGLLMAHLSHRLLNISVGAQKSTFCQKIALRALHVPEDLSRGCSARIYVFRGLSSV</sequence>
<evidence type="ECO:0000313" key="3">
    <source>
        <dbReference type="EMBL" id="CDP28680.1"/>
    </source>
</evidence>
<dbReference type="Proteomes" id="UP000001197">
    <property type="component" value="Chromosome 4"/>
</dbReference>
<organism evidence="2">
    <name type="scientific">Podospora anserina (strain S / ATCC MYA-4624 / DSM 980 / FGSC 10383)</name>
    <name type="common">Pleurage anserina</name>
    <dbReference type="NCBI Taxonomy" id="515849"/>
    <lineage>
        <taxon>Eukaryota</taxon>
        <taxon>Fungi</taxon>
        <taxon>Dikarya</taxon>
        <taxon>Ascomycota</taxon>
        <taxon>Pezizomycotina</taxon>
        <taxon>Sordariomycetes</taxon>
        <taxon>Sordariomycetidae</taxon>
        <taxon>Sordariales</taxon>
        <taxon>Podosporaceae</taxon>
        <taxon>Podospora</taxon>
        <taxon>Podospora anserina</taxon>
    </lineage>
</organism>
<keyword evidence="1" id="KW-0175">Coiled coil</keyword>
<evidence type="ECO:0000313" key="2">
    <source>
        <dbReference type="EMBL" id="CAP66938.1"/>
    </source>
</evidence>
<feature type="coiled-coil region" evidence="1">
    <location>
        <begin position="66"/>
        <end position="132"/>
    </location>
</feature>
<dbReference type="HOGENOM" id="CLU_891742_0_0_1"/>
<evidence type="ECO:0000256" key="1">
    <source>
        <dbReference type="SAM" id="Coils"/>
    </source>
</evidence>